<gene>
    <name evidence="5" type="primary">truB</name>
    <name evidence="8" type="ORF">EDD62_0513</name>
</gene>
<dbReference type="SUPFAM" id="SSF55120">
    <property type="entry name" value="Pseudouridine synthase"/>
    <property type="match status" value="1"/>
</dbReference>
<dbReference type="GO" id="GO:0003723">
    <property type="term" value="F:RNA binding"/>
    <property type="evidence" value="ECO:0007669"/>
    <property type="project" value="InterPro"/>
</dbReference>
<dbReference type="InterPro" id="IPR014780">
    <property type="entry name" value="tRNA_psdUridine_synth_TruB"/>
</dbReference>
<reference evidence="8 9" key="1">
    <citation type="submission" date="2018-11" db="EMBL/GenBank/DDBJ databases">
        <title>Genomic Encyclopedia of Type Strains, Phase IV (KMG-IV): sequencing the most valuable type-strain genomes for metagenomic binning, comparative biology and taxonomic classification.</title>
        <authorList>
            <person name="Goeker M."/>
        </authorList>
    </citation>
    <scope>NUCLEOTIDE SEQUENCE [LARGE SCALE GENOMIC DNA]</scope>
    <source>
        <strain evidence="8 9">DSM 29158</strain>
    </source>
</reference>
<dbReference type="EMBL" id="RKRK01000002">
    <property type="protein sequence ID" value="RPF57877.1"/>
    <property type="molecule type" value="Genomic_DNA"/>
</dbReference>
<dbReference type="GO" id="GO:1990481">
    <property type="term" value="P:mRNA pseudouridine synthesis"/>
    <property type="evidence" value="ECO:0007669"/>
    <property type="project" value="TreeGrafter"/>
</dbReference>
<feature type="domain" description="Pseudouridine synthase II N-terminal" evidence="6">
    <location>
        <begin position="23"/>
        <end position="193"/>
    </location>
</feature>
<dbReference type="PANTHER" id="PTHR13767:SF2">
    <property type="entry name" value="PSEUDOURIDYLATE SYNTHASE TRUB1"/>
    <property type="match status" value="1"/>
</dbReference>
<accession>A0A3N5BJM8</accession>
<dbReference type="Gene3D" id="3.30.2350.10">
    <property type="entry name" value="Pseudouridine synthase"/>
    <property type="match status" value="1"/>
</dbReference>
<evidence type="ECO:0000256" key="1">
    <source>
        <dbReference type="ARBA" id="ARBA00000385"/>
    </source>
</evidence>
<dbReference type="NCBIfam" id="TIGR00431">
    <property type="entry name" value="TruB"/>
    <property type="match status" value="1"/>
</dbReference>
<dbReference type="EC" id="5.4.99.25" evidence="5"/>
<dbReference type="HAMAP" id="MF_01080">
    <property type="entry name" value="TruB_bact"/>
    <property type="match status" value="1"/>
</dbReference>
<dbReference type="Proteomes" id="UP000277108">
    <property type="component" value="Unassembled WGS sequence"/>
</dbReference>
<name>A0A3N5BJM8_9BACL</name>
<dbReference type="InterPro" id="IPR002501">
    <property type="entry name" value="PsdUridine_synth_N"/>
</dbReference>
<comment type="caution">
    <text evidence="8">The sequence shown here is derived from an EMBL/GenBank/DDBJ whole genome shotgun (WGS) entry which is preliminary data.</text>
</comment>
<evidence type="ECO:0000313" key="9">
    <source>
        <dbReference type="Proteomes" id="UP000277108"/>
    </source>
</evidence>
<sequence length="333" mass="38288">MDGIIPIYKPRGMTSHDVVFQLRKILKTKKIGHTGTLDPEVDGVLPICVGRATKISDYMMNTGKTYAAQITLGIQTTTEDQTGEVINIDHRLPEKFKNFNDNEIEDYIDSKLKTFIGEIEQIPPMYSAVKVNGRKLYEYARNNETVERPRRQVMIYAIKRQSKVLNTKYHLDGECYSVYTFDVEIECGKGTYIRTLATQIAEALNTIGHMSKLTRTKSAQFKLVDSITLKDLSEMTFEEQNNTLLPMEYGLRHMPTIQLNEHLIKKVQYGQKLKRSLFEDLTLRVLDSSQNVIQTYANLMEDETVLMYDNKAVAIYMPDQEDDSIVRAKKVFN</sequence>
<evidence type="ECO:0000256" key="5">
    <source>
        <dbReference type="HAMAP-Rule" id="MF_01080"/>
    </source>
</evidence>
<evidence type="ECO:0000259" key="6">
    <source>
        <dbReference type="Pfam" id="PF01509"/>
    </source>
</evidence>
<evidence type="ECO:0000256" key="2">
    <source>
        <dbReference type="ARBA" id="ARBA00005642"/>
    </source>
</evidence>
<dbReference type="Pfam" id="PF16198">
    <property type="entry name" value="TruB_C_2"/>
    <property type="match status" value="1"/>
</dbReference>
<keyword evidence="4 5" id="KW-0413">Isomerase</keyword>
<keyword evidence="3 5" id="KW-0819">tRNA processing</keyword>
<comment type="function">
    <text evidence="5">Responsible for synthesis of pseudouridine from uracil-55 in the psi GC loop of transfer RNAs.</text>
</comment>
<organism evidence="8 9">
    <name type="scientific">Abyssicoccus albus</name>
    <dbReference type="NCBI Taxonomy" id="1817405"/>
    <lineage>
        <taxon>Bacteria</taxon>
        <taxon>Bacillati</taxon>
        <taxon>Bacillota</taxon>
        <taxon>Bacilli</taxon>
        <taxon>Bacillales</taxon>
        <taxon>Abyssicoccaceae</taxon>
    </lineage>
</organism>
<protein>
    <recommendedName>
        <fullName evidence="5">tRNA pseudouridine synthase B</fullName>
        <ecNumber evidence="5">5.4.99.25</ecNumber>
    </recommendedName>
    <alternativeName>
        <fullName evidence="5">tRNA pseudouridine(55) synthase</fullName>
        <shortName evidence="5">Psi55 synthase</shortName>
    </alternativeName>
    <alternativeName>
        <fullName evidence="5">tRNA pseudouridylate synthase</fullName>
    </alternativeName>
    <alternativeName>
        <fullName evidence="5">tRNA-uridine isomerase</fullName>
    </alternativeName>
</protein>
<proteinExistence type="inferred from homology"/>
<dbReference type="InterPro" id="IPR032819">
    <property type="entry name" value="TruB_C"/>
</dbReference>
<evidence type="ECO:0000256" key="4">
    <source>
        <dbReference type="ARBA" id="ARBA00023235"/>
    </source>
</evidence>
<comment type="similarity">
    <text evidence="2 5">Belongs to the pseudouridine synthase TruB family. Type 1 subfamily.</text>
</comment>
<feature type="active site" description="Nucleophile" evidence="5">
    <location>
        <position position="38"/>
    </location>
</feature>
<evidence type="ECO:0000256" key="3">
    <source>
        <dbReference type="ARBA" id="ARBA00022694"/>
    </source>
</evidence>
<evidence type="ECO:0000259" key="7">
    <source>
        <dbReference type="Pfam" id="PF16198"/>
    </source>
</evidence>
<dbReference type="GO" id="GO:0160148">
    <property type="term" value="F:tRNA pseudouridine(55) synthase activity"/>
    <property type="evidence" value="ECO:0007669"/>
    <property type="project" value="UniProtKB-EC"/>
</dbReference>
<evidence type="ECO:0000313" key="8">
    <source>
        <dbReference type="EMBL" id="RPF57877.1"/>
    </source>
</evidence>
<dbReference type="GO" id="GO:0031119">
    <property type="term" value="P:tRNA pseudouridine synthesis"/>
    <property type="evidence" value="ECO:0007669"/>
    <property type="project" value="UniProtKB-UniRule"/>
</dbReference>
<dbReference type="AlphaFoldDB" id="A0A3N5BJM8"/>
<dbReference type="CDD" id="cd02573">
    <property type="entry name" value="PseudoU_synth_EcTruB"/>
    <property type="match status" value="1"/>
</dbReference>
<dbReference type="PANTHER" id="PTHR13767">
    <property type="entry name" value="TRNA-PSEUDOURIDINE SYNTHASE"/>
    <property type="match status" value="1"/>
</dbReference>
<feature type="domain" description="tRNA pseudouridylate synthase B C-terminal" evidence="7">
    <location>
        <begin position="194"/>
        <end position="251"/>
    </location>
</feature>
<dbReference type="InterPro" id="IPR020103">
    <property type="entry name" value="PsdUridine_synth_cat_dom_sf"/>
</dbReference>
<comment type="catalytic activity">
    <reaction evidence="1 5">
        <text>uridine(55) in tRNA = pseudouridine(55) in tRNA</text>
        <dbReference type="Rhea" id="RHEA:42532"/>
        <dbReference type="Rhea" id="RHEA-COMP:10101"/>
        <dbReference type="Rhea" id="RHEA-COMP:10102"/>
        <dbReference type="ChEBI" id="CHEBI:65314"/>
        <dbReference type="ChEBI" id="CHEBI:65315"/>
        <dbReference type="EC" id="5.4.99.25"/>
    </reaction>
</comment>
<dbReference type="FunFam" id="3.30.2350.10:FF:000011">
    <property type="entry name" value="tRNA pseudouridine synthase B"/>
    <property type="match status" value="1"/>
</dbReference>
<keyword evidence="9" id="KW-1185">Reference proteome</keyword>
<dbReference type="Pfam" id="PF01509">
    <property type="entry name" value="TruB_N"/>
    <property type="match status" value="1"/>
</dbReference>